<dbReference type="GO" id="GO:0110154">
    <property type="term" value="P:RNA decapping"/>
    <property type="evidence" value="ECO:0007669"/>
    <property type="project" value="TreeGrafter"/>
</dbReference>
<reference evidence="2" key="1">
    <citation type="journal article" date="2014" name="Int. J. Syst. Evol. Microbiol.">
        <title>Complete genome sequence of Corynebacterium casei LMG S-19264T (=DSM 44701T), isolated from a smear-ripened cheese.</title>
        <authorList>
            <consortium name="US DOE Joint Genome Institute (JGI-PGF)"/>
            <person name="Walter F."/>
            <person name="Albersmeier A."/>
            <person name="Kalinowski J."/>
            <person name="Ruckert C."/>
        </authorList>
    </citation>
    <scope>NUCLEOTIDE SEQUENCE</scope>
    <source>
        <strain evidence="2">KCTC 42651</strain>
    </source>
</reference>
<proteinExistence type="predicted"/>
<organism evidence="2 3">
    <name type="scientific">Thalassobaculum fulvum</name>
    <dbReference type="NCBI Taxonomy" id="1633335"/>
    <lineage>
        <taxon>Bacteria</taxon>
        <taxon>Pseudomonadati</taxon>
        <taxon>Pseudomonadota</taxon>
        <taxon>Alphaproteobacteria</taxon>
        <taxon>Rhodospirillales</taxon>
        <taxon>Thalassobaculaceae</taxon>
        <taxon>Thalassobaculum</taxon>
    </lineage>
</organism>
<evidence type="ECO:0000313" key="2">
    <source>
        <dbReference type="EMBL" id="GHD59730.1"/>
    </source>
</evidence>
<dbReference type="Pfam" id="PF00149">
    <property type="entry name" value="Metallophos"/>
    <property type="match status" value="1"/>
</dbReference>
<gene>
    <name evidence="2" type="ORF">GCM10017083_44630</name>
</gene>
<dbReference type="EMBL" id="BMZS01000011">
    <property type="protein sequence ID" value="GHD59730.1"/>
    <property type="molecule type" value="Genomic_DNA"/>
</dbReference>
<dbReference type="PANTHER" id="PTHR42850:SF4">
    <property type="entry name" value="ZINC-DEPENDENT ENDOPOLYPHOSPHATASE"/>
    <property type="match status" value="1"/>
</dbReference>
<evidence type="ECO:0000313" key="3">
    <source>
        <dbReference type="Proteomes" id="UP000630353"/>
    </source>
</evidence>
<reference evidence="2" key="2">
    <citation type="submission" date="2020-09" db="EMBL/GenBank/DDBJ databases">
        <authorList>
            <person name="Sun Q."/>
            <person name="Kim S."/>
        </authorList>
    </citation>
    <scope>NUCLEOTIDE SEQUENCE</scope>
    <source>
        <strain evidence="2">KCTC 42651</strain>
    </source>
</reference>
<dbReference type="PANTHER" id="PTHR42850">
    <property type="entry name" value="METALLOPHOSPHOESTERASE"/>
    <property type="match status" value="1"/>
</dbReference>
<dbReference type="SUPFAM" id="SSF56300">
    <property type="entry name" value="Metallo-dependent phosphatases"/>
    <property type="match status" value="1"/>
</dbReference>
<evidence type="ECO:0000259" key="1">
    <source>
        <dbReference type="Pfam" id="PF00149"/>
    </source>
</evidence>
<feature type="domain" description="Calcineurin-like phosphoesterase" evidence="1">
    <location>
        <begin position="22"/>
        <end position="233"/>
    </location>
</feature>
<dbReference type="InterPro" id="IPR050126">
    <property type="entry name" value="Ap4A_hydrolase"/>
</dbReference>
<dbReference type="GO" id="GO:0016791">
    <property type="term" value="F:phosphatase activity"/>
    <property type="evidence" value="ECO:0007669"/>
    <property type="project" value="TreeGrafter"/>
</dbReference>
<accession>A0A918XWI1</accession>
<dbReference type="Gene3D" id="3.60.21.10">
    <property type="match status" value="1"/>
</dbReference>
<dbReference type="GO" id="GO:0008803">
    <property type="term" value="F:bis(5'-nucleosyl)-tetraphosphatase (symmetrical) activity"/>
    <property type="evidence" value="ECO:0007669"/>
    <property type="project" value="TreeGrafter"/>
</dbReference>
<keyword evidence="3" id="KW-1185">Reference proteome</keyword>
<comment type="caution">
    <text evidence="2">The sequence shown here is derived from an EMBL/GenBank/DDBJ whole genome shotgun (WGS) entry which is preliminary data.</text>
</comment>
<dbReference type="InterPro" id="IPR004843">
    <property type="entry name" value="Calcineurin-like_PHP"/>
</dbReference>
<dbReference type="GO" id="GO:0005737">
    <property type="term" value="C:cytoplasm"/>
    <property type="evidence" value="ECO:0007669"/>
    <property type="project" value="TreeGrafter"/>
</dbReference>
<sequence length="261" mass="29057">MVTIERGEWQHAPKPLHTDHLICAIGDVHGRADLLDPLLAALADDARVPGVAHATCIFLGDLIDRGEQSFQTLGLAAGGLAAYLGDRMPVEDVLLLGNHDAWLKAAFEDRLTAELAELWAANGGQRTWRSLKVPPLTPLQGLGPALRAGVPQFVQDAIRGMRPSRRIGDYLFVHAGVDPRRPLDDQPEEVVTWIRDPFLHPEDHHWPFEVFVIHGHTPEEPFERPTVEKHRINLDTAAVFTGVLTAIEMRNDRYRFVQAKG</sequence>
<dbReference type="InterPro" id="IPR029052">
    <property type="entry name" value="Metallo-depent_PP-like"/>
</dbReference>
<dbReference type="AlphaFoldDB" id="A0A918XWI1"/>
<dbReference type="Proteomes" id="UP000630353">
    <property type="component" value="Unassembled WGS sequence"/>
</dbReference>
<name>A0A918XWI1_9PROT</name>
<protein>
    <submittedName>
        <fullName evidence="2">Metallophosphoesterase</fullName>
    </submittedName>
</protein>